<reference evidence="1" key="2">
    <citation type="submission" date="2025-08" db="UniProtKB">
        <authorList>
            <consortium name="Ensembl"/>
        </authorList>
    </citation>
    <scope>IDENTIFICATION</scope>
</reference>
<sequence>PFLLCGVVLISGSEEWWSSPFLRSIAIWQRKQRGNLPKVSVKILQEWYPFEQEKLSLSGQAVCSPNMSLVHQYQAQAST</sequence>
<proteinExistence type="predicted"/>
<dbReference type="Proteomes" id="UP000001646">
    <property type="component" value="Chromosome 5"/>
</dbReference>
<organism evidence="1 2">
    <name type="scientific">Anolis carolinensis</name>
    <name type="common">Green anole</name>
    <name type="synonym">American chameleon</name>
    <dbReference type="NCBI Taxonomy" id="28377"/>
    <lineage>
        <taxon>Eukaryota</taxon>
        <taxon>Metazoa</taxon>
        <taxon>Chordata</taxon>
        <taxon>Craniata</taxon>
        <taxon>Vertebrata</taxon>
        <taxon>Euteleostomi</taxon>
        <taxon>Lepidosauria</taxon>
        <taxon>Squamata</taxon>
        <taxon>Bifurcata</taxon>
        <taxon>Unidentata</taxon>
        <taxon>Episquamata</taxon>
        <taxon>Toxicofera</taxon>
        <taxon>Iguania</taxon>
        <taxon>Dactyloidae</taxon>
        <taxon>Anolis</taxon>
    </lineage>
</organism>
<accession>A0A803U123</accession>
<dbReference type="AlphaFoldDB" id="A0A803U123"/>
<evidence type="ECO:0000313" key="2">
    <source>
        <dbReference type="Proteomes" id="UP000001646"/>
    </source>
</evidence>
<evidence type="ECO:0000313" key="1">
    <source>
        <dbReference type="Ensembl" id="ENSACAP00000041163.1"/>
    </source>
</evidence>
<protein>
    <submittedName>
        <fullName evidence="1">Uncharacterized protein</fullName>
    </submittedName>
</protein>
<reference evidence="1" key="3">
    <citation type="submission" date="2025-09" db="UniProtKB">
        <authorList>
            <consortium name="Ensembl"/>
        </authorList>
    </citation>
    <scope>IDENTIFICATION</scope>
</reference>
<dbReference type="InParanoid" id="A0A803U123"/>
<dbReference type="Ensembl" id="ENSACAT00000046269.1">
    <property type="protein sequence ID" value="ENSACAP00000041163.1"/>
    <property type="gene ID" value="ENSACAG00000038500.1"/>
</dbReference>
<name>A0A803U123_ANOCA</name>
<reference evidence="1 2" key="1">
    <citation type="submission" date="2009-12" db="EMBL/GenBank/DDBJ databases">
        <title>The Genome Sequence of Anolis carolinensis (Green Anole Lizard).</title>
        <authorList>
            <consortium name="The Genome Sequencing Platform"/>
            <person name="Di Palma F."/>
            <person name="Alfoldi J."/>
            <person name="Heiman D."/>
            <person name="Young S."/>
            <person name="Grabherr M."/>
            <person name="Johnson J."/>
            <person name="Lander E.S."/>
            <person name="Lindblad-Toh K."/>
        </authorList>
    </citation>
    <scope>NUCLEOTIDE SEQUENCE [LARGE SCALE GENOMIC DNA]</scope>
    <source>
        <strain evidence="1 2">JBL SC #1</strain>
    </source>
</reference>
<keyword evidence="2" id="KW-1185">Reference proteome</keyword>